<evidence type="ECO:0000313" key="4">
    <source>
        <dbReference type="WBParaSite" id="Bm13479.1"/>
    </source>
</evidence>
<dbReference type="CTD" id="66057878"/>
<reference evidence="1" key="2">
    <citation type="submission" date="2012-12" db="EMBL/GenBank/DDBJ databases">
        <authorList>
            <person name="Gao Y.W."/>
            <person name="Fan S.T."/>
            <person name="Sun H.T."/>
            <person name="Wang Z."/>
            <person name="Gao X.L."/>
            <person name="Li Y.G."/>
            <person name="Wang T.C."/>
            <person name="Zhang K."/>
            <person name="Xu W.W."/>
            <person name="Yu Z.J."/>
            <person name="Xia X.Z."/>
        </authorList>
    </citation>
    <scope>NUCLEOTIDE SEQUENCE</scope>
    <source>
        <strain evidence="1">FR3</strain>
    </source>
</reference>
<dbReference type="AlphaFoldDB" id="A0A0K0IXY5"/>
<protein>
    <submittedName>
        <fullName evidence="1 4">Bm13479</fullName>
    </submittedName>
</protein>
<evidence type="ECO:0000313" key="5">
    <source>
        <dbReference type="WormBase" id="Bm13479"/>
    </source>
</evidence>
<gene>
    <name evidence="1 4 5" type="ORF">Bm13479</name>
    <name evidence="2" type="ORF">BM_BM13479</name>
    <name evidence="1" type="ORF">BM_Bm13479</name>
</gene>
<dbReference type="KEGG" id="bmy:BM_BM13479"/>
<organism evidence="1">
    <name type="scientific">Brugia malayi</name>
    <name type="common">Filarial nematode worm</name>
    <dbReference type="NCBI Taxonomy" id="6279"/>
    <lineage>
        <taxon>Eukaryota</taxon>
        <taxon>Metazoa</taxon>
        <taxon>Ecdysozoa</taxon>
        <taxon>Nematoda</taxon>
        <taxon>Chromadorea</taxon>
        <taxon>Rhabditida</taxon>
        <taxon>Spirurina</taxon>
        <taxon>Spiruromorpha</taxon>
        <taxon>Filarioidea</taxon>
        <taxon>Onchocercidae</taxon>
        <taxon>Brugia</taxon>
    </lineage>
</organism>
<dbReference type="GeneID" id="66057878"/>
<dbReference type="WormBase" id="Bm13479">
    <property type="protein sequence ID" value="BM27933"/>
    <property type="gene ID" value="WBGene00233740"/>
</dbReference>
<keyword evidence="3" id="KW-1185">Reference proteome</keyword>
<evidence type="ECO:0000313" key="3">
    <source>
        <dbReference type="Proteomes" id="UP000006672"/>
    </source>
</evidence>
<sequence>MILIILNDVLRNLMKEKRANSSDLHLETVVMHSASKIINRNHDRKQIWRAMKVSVFQMIYEGCRLALLLAVERAKGMSKRELQIFVIL</sequence>
<name>A0A0K0IXY5_BRUMA</name>
<reference evidence="4" key="4">
    <citation type="submission" date="2019-12" db="UniProtKB">
        <authorList>
            <consortium name="WormBaseParasite"/>
        </authorList>
    </citation>
    <scope>IDENTIFICATION</scope>
</reference>
<proteinExistence type="predicted"/>
<dbReference type="Proteomes" id="UP000006672">
    <property type="component" value="Unassembled WGS sequence"/>
</dbReference>
<reference evidence="1 3" key="1">
    <citation type="journal article" date="2007" name="Science">
        <title>Draft genome of the filarial nematode parasite Brugia malayi.</title>
        <authorList>
            <person name="Ghedin E."/>
            <person name="Wang S."/>
            <person name="Spiro D."/>
            <person name="Caler E."/>
            <person name="Zhao Q."/>
            <person name="Crabtree J."/>
            <person name="Allen J.E."/>
            <person name="Delcher A.L."/>
            <person name="Guiliano D.B."/>
            <person name="Miranda-Saavedra D."/>
            <person name="Angiuoli S.V."/>
            <person name="Creasy T."/>
            <person name="Amedeo P."/>
            <person name="Haas B."/>
            <person name="El-Sayed N.M."/>
            <person name="Wortman J.R."/>
            <person name="Feldblyum T."/>
            <person name="Tallon L."/>
            <person name="Schatz M."/>
            <person name="Shumway M."/>
            <person name="Koo H."/>
            <person name="Salzberg S.L."/>
            <person name="Schobel S."/>
            <person name="Pertea M."/>
            <person name="Pop M."/>
            <person name="White O."/>
            <person name="Barton G.J."/>
            <person name="Carlow C.K."/>
            <person name="Crawford M.J."/>
            <person name="Daub J."/>
            <person name="Dimmic M.W."/>
            <person name="Estes C.F."/>
            <person name="Foster J.M."/>
            <person name="Ganatra M."/>
            <person name="Gregory W.F."/>
            <person name="Johnson N.M."/>
            <person name="Jin J."/>
            <person name="Komuniecki R."/>
            <person name="Korf I."/>
            <person name="Kumar S."/>
            <person name="Laney S."/>
            <person name="Li B.W."/>
            <person name="Li W."/>
            <person name="Lindblom T.H."/>
            <person name="Lustigman S."/>
            <person name="Ma D."/>
            <person name="Maina C.V."/>
            <person name="Martin D.M."/>
            <person name="McCarter J.P."/>
            <person name="McReynolds L."/>
            <person name="Mitreva M."/>
            <person name="Nutman T.B."/>
            <person name="Parkinson J."/>
            <person name="Peregrin-Alvarez J.M."/>
            <person name="Poole C."/>
            <person name="Ren Q."/>
            <person name="Saunders L."/>
            <person name="Sluder A.E."/>
            <person name="Smith K."/>
            <person name="Stanke M."/>
            <person name="Unnasch T.R."/>
            <person name="Ware J."/>
            <person name="Wei A.D."/>
            <person name="Weil G."/>
            <person name="Williams D.J."/>
            <person name="Zhang Y."/>
            <person name="Williams S.A."/>
            <person name="Fraser-Liggett C."/>
            <person name="Slatko B."/>
            <person name="Blaxter M.L."/>
            <person name="Scott A.L."/>
        </authorList>
    </citation>
    <scope>NUCLEOTIDE SEQUENCE</scope>
    <source>
        <strain evidence="1 3">FR3</strain>
    </source>
</reference>
<evidence type="ECO:0000313" key="2">
    <source>
        <dbReference type="EMBL" id="VIO94268.1"/>
    </source>
</evidence>
<dbReference type="EMBL" id="LN856962">
    <property type="protein sequence ID" value="CDP96784.1"/>
    <property type="molecule type" value="Genomic_DNA"/>
</dbReference>
<dbReference type="WBParaSite" id="Bm13479.1">
    <property type="protein sequence ID" value="Bm13479.1"/>
    <property type="gene ID" value="WBGene00233740"/>
</dbReference>
<evidence type="ECO:0000313" key="1">
    <source>
        <dbReference type="EMBL" id="CDP96784.1"/>
    </source>
</evidence>
<dbReference type="EMBL" id="CAAKNF010000193">
    <property type="protein sequence ID" value="VIO94268.1"/>
    <property type="molecule type" value="Genomic_DNA"/>
</dbReference>
<reference evidence="2" key="3">
    <citation type="submission" date="2019-04" db="EMBL/GenBank/DDBJ databases">
        <authorList>
            <person name="Howe K."/>
            <person name="Paulini M."/>
            <person name="Williams G."/>
        </authorList>
    </citation>
    <scope>NUCLEOTIDE SEQUENCE [LARGE SCALE GENOMIC DNA]</scope>
    <source>
        <strain evidence="2">FR3</strain>
    </source>
</reference>
<accession>A0A4E9FEJ5</accession>
<accession>A0A0K0IXY5</accession>
<dbReference type="RefSeq" id="XP_042934864.1">
    <property type="nucleotide sequence ID" value="XM_043078930.1"/>
</dbReference>